<dbReference type="PRINTS" id="PR00706">
    <property type="entry name" value="PYROGLUPTASE"/>
</dbReference>
<dbReference type="Gene3D" id="3.40.630.20">
    <property type="entry name" value="Peptidase C15, pyroglutamyl peptidase I-like"/>
    <property type="match status" value="1"/>
</dbReference>
<dbReference type="PANTHER" id="PTHR23402:SF1">
    <property type="entry name" value="PYROGLUTAMYL-PEPTIDASE I"/>
    <property type="match status" value="1"/>
</dbReference>
<evidence type="ECO:0000313" key="7">
    <source>
        <dbReference type="Proteomes" id="UP000095284"/>
    </source>
</evidence>
<dbReference type="eggNOG" id="KOG4755">
    <property type="taxonomic scope" value="Eukaryota"/>
</dbReference>
<gene>
    <name evidence="6" type="ORF">BXYJ_LOCUS778</name>
</gene>
<dbReference type="InterPro" id="IPR000816">
    <property type="entry name" value="Peptidase_C15"/>
</dbReference>
<reference evidence="9" key="1">
    <citation type="submission" date="2016-11" db="UniProtKB">
        <authorList>
            <consortium name="WormBaseParasite"/>
        </authorList>
    </citation>
    <scope>IDENTIFICATION</scope>
</reference>
<keyword evidence="5" id="KW-0788">Thiol protease</keyword>
<reference evidence="6" key="2">
    <citation type="submission" date="2020-09" db="EMBL/GenBank/DDBJ databases">
        <authorList>
            <person name="Kikuchi T."/>
        </authorList>
    </citation>
    <scope>NUCLEOTIDE SEQUENCE</scope>
    <source>
        <strain evidence="6">Ka4C1</strain>
    </source>
</reference>
<dbReference type="EMBL" id="CAJFCV020000001">
    <property type="protein sequence ID" value="CAG9081913.1"/>
    <property type="molecule type" value="Genomic_DNA"/>
</dbReference>
<dbReference type="Proteomes" id="UP000582659">
    <property type="component" value="Unassembled WGS sequence"/>
</dbReference>
<evidence type="ECO:0000313" key="8">
    <source>
        <dbReference type="Proteomes" id="UP000659654"/>
    </source>
</evidence>
<evidence type="ECO:0000256" key="1">
    <source>
        <dbReference type="ARBA" id="ARBA00006641"/>
    </source>
</evidence>
<dbReference type="SMR" id="A0A1I7RVN2"/>
<sequence>MVQKRISVTGYQSFGPYDLNPAEVVVNNLKKYQFSSDLDVEFAAIPVSYEAADFCSRDLCGKGKSDFVVHVGVHPKKETICLEKQARASGYCSMDVDGEIPLNNRPLVCCCTTPEVVRSNLDTEEVIGSLKNVPEGLTVKTSHDPGRYLCSYIFYSSLVNNHGNALFIHIPDFSETATVEVVSDIVAQVIEFIGKTL</sequence>
<dbReference type="GO" id="GO:0016920">
    <property type="term" value="F:pyroglutamyl-peptidase activity"/>
    <property type="evidence" value="ECO:0007669"/>
    <property type="project" value="InterPro"/>
</dbReference>
<dbReference type="OrthoDB" id="407146at2759"/>
<dbReference type="Proteomes" id="UP000659654">
    <property type="component" value="Unassembled WGS sequence"/>
</dbReference>
<evidence type="ECO:0000256" key="2">
    <source>
        <dbReference type="ARBA" id="ARBA00022490"/>
    </source>
</evidence>
<evidence type="ECO:0000256" key="5">
    <source>
        <dbReference type="ARBA" id="ARBA00022807"/>
    </source>
</evidence>
<keyword evidence="4" id="KW-0378">Hydrolase</keyword>
<dbReference type="Pfam" id="PF01470">
    <property type="entry name" value="Peptidase_C15"/>
    <property type="match status" value="1"/>
</dbReference>
<dbReference type="AlphaFoldDB" id="A0A1I7RVN2"/>
<evidence type="ECO:0000313" key="6">
    <source>
        <dbReference type="EMBL" id="CAD5208542.1"/>
    </source>
</evidence>
<dbReference type="GO" id="GO:0006508">
    <property type="term" value="P:proteolysis"/>
    <property type="evidence" value="ECO:0007669"/>
    <property type="project" value="UniProtKB-KW"/>
</dbReference>
<name>A0A1I7RVN2_BURXY</name>
<dbReference type="GO" id="GO:0005829">
    <property type="term" value="C:cytosol"/>
    <property type="evidence" value="ECO:0007669"/>
    <property type="project" value="InterPro"/>
</dbReference>
<keyword evidence="3" id="KW-0645">Protease</keyword>
<dbReference type="InterPro" id="IPR036440">
    <property type="entry name" value="Peptidase_C15-like_sf"/>
</dbReference>
<dbReference type="InterPro" id="IPR016125">
    <property type="entry name" value="Peptidase_C15-like"/>
</dbReference>
<accession>A0A1I7RVN2</accession>
<protein>
    <submittedName>
        <fullName evidence="6">(pine wood nematode) hypothetical protein</fullName>
    </submittedName>
</protein>
<dbReference type="SUPFAM" id="SSF53182">
    <property type="entry name" value="Pyrrolidone carboxyl peptidase (pyroglutamate aminopeptidase)"/>
    <property type="match status" value="1"/>
</dbReference>
<organism evidence="7 9">
    <name type="scientific">Bursaphelenchus xylophilus</name>
    <name type="common">Pinewood nematode worm</name>
    <name type="synonym">Aphelenchoides xylophilus</name>
    <dbReference type="NCBI Taxonomy" id="6326"/>
    <lineage>
        <taxon>Eukaryota</taxon>
        <taxon>Metazoa</taxon>
        <taxon>Ecdysozoa</taxon>
        <taxon>Nematoda</taxon>
        <taxon>Chromadorea</taxon>
        <taxon>Rhabditida</taxon>
        <taxon>Tylenchina</taxon>
        <taxon>Tylenchomorpha</taxon>
        <taxon>Aphelenchoidea</taxon>
        <taxon>Aphelenchoididae</taxon>
        <taxon>Bursaphelenchus</taxon>
    </lineage>
</organism>
<evidence type="ECO:0000256" key="3">
    <source>
        <dbReference type="ARBA" id="ARBA00022670"/>
    </source>
</evidence>
<dbReference type="PANTHER" id="PTHR23402">
    <property type="entry name" value="PROTEASE FAMILY C15 PYROGLUTAMYL-PEPTIDASE I-RELATED"/>
    <property type="match status" value="1"/>
</dbReference>
<evidence type="ECO:0000313" key="9">
    <source>
        <dbReference type="WBParaSite" id="BXY_0479400.1"/>
    </source>
</evidence>
<keyword evidence="8" id="KW-1185">Reference proteome</keyword>
<proteinExistence type="inferred from homology"/>
<dbReference type="EMBL" id="CAJFDI010000001">
    <property type="protein sequence ID" value="CAD5208542.1"/>
    <property type="molecule type" value="Genomic_DNA"/>
</dbReference>
<comment type="similarity">
    <text evidence="1">Belongs to the peptidase C15 family.</text>
</comment>
<keyword evidence="2" id="KW-0963">Cytoplasm</keyword>
<dbReference type="Proteomes" id="UP000095284">
    <property type="component" value="Unplaced"/>
</dbReference>
<dbReference type="WBParaSite" id="BXY_0479400.1">
    <property type="protein sequence ID" value="BXY_0479400.1"/>
    <property type="gene ID" value="BXY_0479400"/>
</dbReference>
<evidence type="ECO:0000256" key="4">
    <source>
        <dbReference type="ARBA" id="ARBA00022801"/>
    </source>
</evidence>